<feature type="domain" description="Esterase Ig-like N-terminal" evidence="3">
    <location>
        <begin position="35"/>
        <end position="162"/>
    </location>
</feature>
<dbReference type="Proteomes" id="UP001165263">
    <property type="component" value="Unassembled WGS sequence"/>
</dbReference>
<evidence type="ECO:0000313" key="5">
    <source>
        <dbReference type="Proteomes" id="UP001165263"/>
    </source>
</evidence>
<sequence length="445" mass="47677">MINTRTRREFLVMGALLTIGAAAVAQNRHGDVLGATAITEVFGDGIRLTAVAVEYDAPVDGARLSAGAFRVEGRTVTAVFTSASASPTDQAPSGRFVIVALSPADRGAALAQRTGPAPGMRKPPGGPGGPGKAGDVPAYDTVYRKAEAGIVQSGAVTLVNGASVPASGATVKTTKVLNAVVDDFRQLEFHDPKTGKLLRYNLFVPRDYDAARSYPLVLFMHDAGATSDVTRTTLFQGLGAVIWASPQEQARRPCFVLAPQYAELIADDDSKTSAMLDTTIDLVEALAGQYSIDRKRLYTTGQSGGCMMSIAMDIKYPDFFAASLLVAGQWSPALVQPLARQKLWIIVSQDDAKAYPGQNAIVVVLEKEGVKVARAEWDATWTPAQFRSAFERIDHQHAPVNYVTFSKGSVIPPGQSTAGAAGHTNTWRIAYTIEPVREWLFRQHR</sequence>
<protein>
    <submittedName>
        <fullName evidence="4">Peptidase</fullName>
    </submittedName>
</protein>
<dbReference type="Pfam" id="PF18435">
    <property type="entry name" value="EstA_Ig_like"/>
    <property type="match status" value="1"/>
</dbReference>
<keyword evidence="1" id="KW-0732">Signal</keyword>
<dbReference type="Gene3D" id="3.40.50.1820">
    <property type="entry name" value="alpha/beta hydrolase"/>
    <property type="match status" value="1"/>
</dbReference>
<evidence type="ECO:0000313" key="4">
    <source>
        <dbReference type="EMBL" id="MCS0631153.1"/>
    </source>
</evidence>
<keyword evidence="5" id="KW-1185">Reference proteome</keyword>
<comment type="caution">
    <text evidence="4">The sequence shown here is derived from an EMBL/GenBank/DDBJ whole genome shotgun (WGS) entry which is preliminary data.</text>
</comment>
<accession>A0ABT2C197</accession>
<organism evidence="4 5">
    <name type="scientific">Telluria mixta</name>
    <dbReference type="NCBI Taxonomy" id="34071"/>
    <lineage>
        <taxon>Bacteria</taxon>
        <taxon>Pseudomonadati</taxon>
        <taxon>Pseudomonadota</taxon>
        <taxon>Betaproteobacteria</taxon>
        <taxon>Burkholderiales</taxon>
        <taxon>Oxalobacteraceae</taxon>
        <taxon>Telluria group</taxon>
        <taxon>Telluria</taxon>
    </lineage>
</organism>
<dbReference type="PANTHER" id="PTHR43037:SF1">
    <property type="entry name" value="BLL1128 PROTEIN"/>
    <property type="match status" value="1"/>
</dbReference>
<evidence type="ECO:0000259" key="3">
    <source>
        <dbReference type="Pfam" id="PF18435"/>
    </source>
</evidence>
<evidence type="ECO:0000256" key="1">
    <source>
        <dbReference type="ARBA" id="ARBA00022729"/>
    </source>
</evidence>
<dbReference type="Gene3D" id="2.60.40.2180">
    <property type="match status" value="1"/>
</dbReference>
<evidence type="ECO:0000256" key="2">
    <source>
        <dbReference type="SAM" id="MobiDB-lite"/>
    </source>
</evidence>
<proteinExistence type="predicted"/>
<dbReference type="InterPro" id="IPR041172">
    <property type="entry name" value="EstA_Ig-like_N"/>
</dbReference>
<dbReference type="PANTHER" id="PTHR43037">
    <property type="entry name" value="UNNAMED PRODUCT-RELATED"/>
    <property type="match status" value="1"/>
</dbReference>
<dbReference type="InterPro" id="IPR006311">
    <property type="entry name" value="TAT_signal"/>
</dbReference>
<dbReference type="EMBL" id="JANUHC010000006">
    <property type="protein sequence ID" value="MCS0631153.1"/>
    <property type="molecule type" value="Genomic_DNA"/>
</dbReference>
<dbReference type="PROSITE" id="PS51318">
    <property type="entry name" value="TAT"/>
    <property type="match status" value="1"/>
</dbReference>
<dbReference type="RefSeq" id="WP_259450235.1">
    <property type="nucleotide sequence ID" value="NZ_CP119520.1"/>
</dbReference>
<dbReference type="InterPro" id="IPR050955">
    <property type="entry name" value="Plant_Biomass_Hydrol_Est"/>
</dbReference>
<feature type="region of interest" description="Disordered" evidence="2">
    <location>
        <begin position="109"/>
        <end position="134"/>
    </location>
</feature>
<dbReference type="InterPro" id="IPR029058">
    <property type="entry name" value="AB_hydrolase_fold"/>
</dbReference>
<gene>
    <name evidence="4" type="ORF">NX786_17610</name>
</gene>
<dbReference type="SUPFAM" id="SSF53474">
    <property type="entry name" value="alpha/beta-Hydrolases"/>
    <property type="match status" value="1"/>
</dbReference>
<reference evidence="4" key="1">
    <citation type="submission" date="2022-08" db="EMBL/GenBank/DDBJ databases">
        <title>Reclassification of Massilia species as members of the genera Telluria, Duganella, Pseudoduganella, Mokoshia gen. nov. and Zemynaea gen. nov. using orthogonal and non-orthogonal genome-based approaches.</title>
        <authorList>
            <person name="Bowman J.P."/>
        </authorList>
    </citation>
    <scope>NUCLEOTIDE SEQUENCE</scope>
    <source>
        <strain evidence="4">LMG 11547</strain>
    </source>
</reference>
<name>A0ABT2C197_9BURK</name>